<evidence type="ECO:0000313" key="3">
    <source>
        <dbReference type="EMBL" id="MFD2618626.1"/>
    </source>
</evidence>
<feature type="domain" description="Bacterial Ig" evidence="2">
    <location>
        <begin position="389"/>
        <end position="455"/>
    </location>
</feature>
<dbReference type="Proteomes" id="UP001597458">
    <property type="component" value="Unassembled WGS sequence"/>
</dbReference>
<dbReference type="EMBL" id="JBHUMR010000023">
    <property type="protein sequence ID" value="MFD2618626.1"/>
    <property type="molecule type" value="Genomic_DNA"/>
</dbReference>
<comment type="caution">
    <text evidence="3">The sequence shown here is derived from an EMBL/GenBank/DDBJ whole genome shotgun (WGS) entry which is preliminary data.</text>
</comment>
<feature type="compositionally biased region" description="Polar residues" evidence="1">
    <location>
        <begin position="625"/>
        <end position="645"/>
    </location>
</feature>
<feature type="domain" description="Bacterial Ig" evidence="2">
    <location>
        <begin position="711"/>
        <end position="791"/>
    </location>
</feature>
<dbReference type="Gene3D" id="2.60.40.10">
    <property type="entry name" value="Immunoglobulins"/>
    <property type="match status" value="8"/>
</dbReference>
<gene>
    <name evidence="3" type="ORF">ACFSTF_15150</name>
</gene>
<feature type="domain" description="Bacterial Ig" evidence="2">
    <location>
        <begin position="545"/>
        <end position="625"/>
    </location>
</feature>
<feature type="compositionally biased region" description="Polar residues" evidence="1">
    <location>
        <begin position="715"/>
        <end position="728"/>
    </location>
</feature>
<dbReference type="InterPro" id="IPR013783">
    <property type="entry name" value="Ig-like_fold"/>
</dbReference>
<organism evidence="3 4">
    <name type="scientific">Terrilactibacillus laevilacticus</name>
    <dbReference type="NCBI Taxonomy" id="1380157"/>
    <lineage>
        <taxon>Bacteria</taxon>
        <taxon>Bacillati</taxon>
        <taxon>Bacillota</taxon>
        <taxon>Bacilli</taxon>
        <taxon>Bacillales</taxon>
        <taxon>Bacillaceae</taxon>
        <taxon>Terrilactibacillus</taxon>
    </lineage>
</organism>
<feature type="domain" description="Bacterial Ig" evidence="2">
    <location>
        <begin position="878"/>
        <end position="959"/>
    </location>
</feature>
<dbReference type="InterPro" id="IPR041498">
    <property type="entry name" value="Big_6"/>
</dbReference>
<feature type="compositionally biased region" description="Polar residues" evidence="1">
    <location>
        <begin position="530"/>
        <end position="562"/>
    </location>
</feature>
<feature type="domain" description="Bacterial Ig" evidence="2">
    <location>
        <begin position="962"/>
        <end position="1040"/>
    </location>
</feature>
<feature type="region of interest" description="Disordered" evidence="1">
    <location>
        <begin position="625"/>
        <end position="651"/>
    </location>
</feature>
<reference evidence="4" key="1">
    <citation type="journal article" date="2019" name="Int. J. Syst. Evol. Microbiol.">
        <title>The Global Catalogue of Microorganisms (GCM) 10K type strain sequencing project: providing services to taxonomists for standard genome sequencing and annotation.</title>
        <authorList>
            <consortium name="The Broad Institute Genomics Platform"/>
            <consortium name="The Broad Institute Genome Sequencing Center for Infectious Disease"/>
            <person name="Wu L."/>
            <person name="Ma J."/>
        </authorList>
    </citation>
    <scope>NUCLEOTIDE SEQUENCE [LARGE SCALE GENOMIC DNA]</scope>
    <source>
        <strain evidence="4">TISTR 2241</strain>
    </source>
</reference>
<evidence type="ECO:0000259" key="2">
    <source>
        <dbReference type="Pfam" id="PF17936"/>
    </source>
</evidence>
<feature type="non-terminal residue" evidence="3">
    <location>
        <position position="1"/>
    </location>
</feature>
<proteinExistence type="predicted"/>
<name>A0ABW5PUK8_9BACI</name>
<dbReference type="RefSeq" id="WP_386082306.1">
    <property type="nucleotide sequence ID" value="NZ_JBHUMR010000023.1"/>
</dbReference>
<accession>A0ABW5PUK8</accession>
<feature type="domain" description="Bacterial Ig" evidence="2">
    <location>
        <begin position="794"/>
        <end position="875"/>
    </location>
</feature>
<feature type="domain" description="Bacterial Ig" evidence="2">
    <location>
        <begin position="628"/>
        <end position="708"/>
    </location>
</feature>
<feature type="region of interest" description="Disordered" evidence="1">
    <location>
        <begin position="528"/>
        <end position="562"/>
    </location>
</feature>
<feature type="domain" description="Bacterial Ig" evidence="2">
    <location>
        <begin position="464"/>
        <end position="542"/>
    </location>
</feature>
<protein>
    <submittedName>
        <fullName evidence="3">Ig-like domain-containing protein</fullName>
    </submittedName>
</protein>
<sequence>NDTVKVSVKATDDVGISRVRLYYKTPITNKSVYVSMNYNPSTGMYEGSIPIQSNSESGTYKVSYVTIYDTSENQISVWDWDDPDNKLQAGNFFVFTESNLPTYKSLSIDKNVVESGDQVNISVDASDDTNLKEATIHYLSPVNKTKVSIPLHYDGTRFIGQMPVEQTTEVGKWIVDSIEIKDTNGNVTTVKAEDNDLSAGQFNVIKSVDPLTSHIVTNNESWSNKTVNSDVYIVPGAVLTINSNVTINGNVYVLGGLRSYGGLQVNGILTANSMYFGYYYPSDGQAIFTGSNSISSMIATNRVLTNVPFNLYNTPLISNNGKVNLSGATLPFVNLKINGQNIALKSNGTFRYNDFDIGDSEQLNVEITDISGGKYTYTYKVAEIFIDDFTKDSKTITGTTLANSIVKILQDGVLIGSGTSNEDGKYEIPVNNLIENNTVTFNVYNTNNELIASKDIKVKDITPPAKPVVNEVSDQSETVTGTSETNSKVTVINGSSKYTGTANENGKFNITIPKQKAGTTLTVYAEDASGNRSAETSVTVSDKTAPTKPSVNSVSDQDTSVGGTAEAGAKVIVKKGSEVLESSTANDNGTFKVTIAKQKAGTTLTVYAEDASGNKSDEVQIQVSDKTAPTKPSVNSVSDQDTSVGGTAESGAKVTVKKGSEVLGSSTAVENGMFKVTIAKQKAGTTLTVYAEDTSGNKSDEVQIQVSDKMAPTKPSVNSVSDQDTSVGGTAESGAKITVKKGSEVLGSSTANDQGSFKVTIPKQKAGTTLTVYAEDASGNKSDEVQIQVSDKTAPTKPTIYTMGDNQTTISGKAEVGSTITVKSGNSVIGHATTSSKGTFTVKLKSKHKAGTTLVAYATDKSKNQSSGTTFKVVDKTAPSKPTIYTMGDNQTTISGKAEVGSIITIKSGNSVIGYTTTSSKGTFTVKLKSKHKAGTTLVAYATDKSKNQSSGTTFKVVDKTAPGTPTINKVTYKSTTVTGKAEKGATVYLYNGSKYLGKATVNSKGTYSIKIKKQKKNSTLKVLVKDKAGNKSKYRSIKVQ</sequence>
<evidence type="ECO:0000256" key="1">
    <source>
        <dbReference type="SAM" id="MobiDB-lite"/>
    </source>
</evidence>
<evidence type="ECO:0000313" key="4">
    <source>
        <dbReference type="Proteomes" id="UP001597458"/>
    </source>
</evidence>
<keyword evidence="4" id="KW-1185">Reference proteome</keyword>
<feature type="region of interest" description="Disordered" evidence="1">
    <location>
        <begin position="709"/>
        <end position="733"/>
    </location>
</feature>
<dbReference type="Pfam" id="PF17936">
    <property type="entry name" value="Big_6"/>
    <property type="match status" value="8"/>
</dbReference>